<dbReference type="RefSeq" id="WP_102647455.1">
    <property type="nucleotide sequence ID" value="NZ_PNYA01000021.1"/>
</dbReference>
<dbReference type="EMBL" id="PNYA01000021">
    <property type="protein sequence ID" value="PMS17034.1"/>
    <property type="molecule type" value="Genomic_DNA"/>
</dbReference>
<accession>A0A2N7VIQ1</accession>
<keyword evidence="1" id="KW-0413">Isomerase</keyword>
<protein>
    <submittedName>
        <fullName evidence="1">5-carboxymethyl-2-hydroxymuconate isomerase</fullName>
    </submittedName>
</protein>
<dbReference type="InterPro" id="IPR004220">
    <property type="entry name" value="5-COMe_2-OHmuconate_Isoase"/>
</dbReference>
<dbReference type="Gene3D" id="3.30.429.10">
    <property type="entry name" value="Macrophage Migration Inhibitory Factor"/>
    <property type="match status" value="1"/>
</dbReference>
<dbReference type="Pfam" id="PF02962">
    <property type="entry name" value="CHMI"/>
    <property type="match status" value="1"/>
</dbReference>
<evidence type="ECO:0000313" key="2">
    <source>
        <dbReference type="Proteomes" id="UP000235616"/>
    </source>
</evidence>
<dbReference type="SUPFAM" id="SSF55331">
    <property type="entry name" value="Tautomerase/MIF"/>
    <property type="match status" value="1"/>
</dbReference>
<name>A0A2N7VIQ1_9BURK</name>
<organism evidence="1 2">
    <name type="scientific">Trinickia dabaoshanensis</name>
    <dbReference type="NCBI Taxonomy" id="564714"/>
    <lineage>
        <taxon>Bacteria</taxon>
        <taxon>Pseudomonadati</taxon>
        <taxon>Pseudomonadota</taxon>
        <taxon>Betaproteobacteria</taxon>
        <taxon>Burkholderiales</taxon>
        <taxon>Burkholderiaceae</taxon>
        <taxon>Trinickia</taxon>
    </lineage>
</organism>
<dbReference type="PANTHER" id="PTHR37950">
    <property type="entry name" value="4-HYDROXYPHENYLACETATE CATABOLISM PROTEIN"/>
    <property type="match status" value="1"/>
</dbReference>
<dbReference type="GO" id="GO:0008704">
    <property type="term" value="F:5-carboxymethyl-2-hydroxymuconate delta-isomerase activity"/>
    <property type="evidence" value="ECO:0007669"/>
    <property type="project" value="InterPro"/>
</dbReference>
<keyword evidence="2" id="KW-1185">Reference proteome</keyword>
<comment type="caution">
    <text evidence="1">The sequence shown here is derived from an EMBL/GenBank/DDBJ whole genome shotgun (WGS) entry which is preliminary data.</text>
</comment>
<reference evidence="1 2" key="1">
    <citation type="submission" date="2018-01" db="EMBL/GenBank/DDBJ databases">
        <title>Whole genome analyses suggest that Burkholderia sensu lato contains two further novel genera in the rhizoxinica-symbiotica group Mycetohabitans gen. nov., and Trinickia gen. nov.: implications for the evolution of diazotrophy and nodulation in the Burkholderiaceae.</title>
        <authorList>
            <person name="Estrada-de los Santos P."/>
            <person name="Palmer M."/>
            <person name="Chavez-Ramirez B."/>
            <person name="Beukes C."/>
            <person name="Steenkamp E.T."/>
            <person name="Hirsch A.M."/>
            <person name="Manyaka P."/>
            <person name="Maluk M."/>
            <person name="Lafos M."/>
            <person name="Crook M."/>
            <person name="Gross E."/>
            <person name="Simon M.F."/>
            <person name="Bueno dos Reis Junior F."/>
            <person name="Poole P.S."/>
            <person name="Venter S.N."/>
            <person name="James E.K."/>
        </authorList>
    </citation>
    <scope>NUCLEOTIDE SEQUENCE [LARGE SCALE GENOMIC DNA]</scope>
    <source>
        <strain evidence="1 2">GIMN1.004</strain>
    </source>
</reference>
<dbReference type="OrthoDB" id="9814215at2"/>
<sequence>MPHLTILYTPDLDRPVADGGTDMQALCAALADTMCEQRDEAGHPVFPIGGVRVLAYPAAHYAIADGGKAGRAAGGTGEYSFVYLNLRLARGRSAAVHEAAGLALRARVEAHFAPLLATKHMGITLQIDEGQEVYNARLSSLHPLFSRG</sequence>
<dbReference type="PANTHER" id="PTHR37950:SF1">
    <property type="entry name" value="4-HYDROXYPHENYLACETATE CATABOLISM PROTEIN"/>
    <property type="match status" value="1"/>
</dbReference>
<gene>
    <name evidence="1" type="ORF">C0Z18_21475</name>
</gene>
<evidence type="ECO:0000313" key="1">
    <source>
        <dbReference type="EMBL" id="PMS17034.1"/>
    </source>
</evidence>
<dbReference type="Proteomes" id="UP000235616">
    <property type="component" value="Unassembled WGS sequence"/>
</dbReference>
<dbReference type="InterPro" id="IPR014347">
    <property type="entry name" value="Tautomerase/MIF_sf"/>
</dbReference>
<proteinExistence type="predicted"/>
<dbReference type="AlphaFoldDB" id="A0A2N7VIQ1"/>